<organism evidence="5 6">
    <name type="scientific">Hyalella azteca</name>
    <name type="common">Amphipod</name>
    <dbReference type="NCBI Taxonomy" id="294128"/>
    <lineage>
        <taxon>Eukaryota</taxon>
        <taxon>Metazoa</taxon>
        <taxon>Ecdysozoa</taxon>
        <taxon>Arthropoda</taxon>
        <taxon>Crustacea</taxon>
        <taxon>Multicrustacea</taxon>
        <taxon>Malacostraca</taxon>
        <taxon>Eumalacostraca</taxon>
        <taxon>Peracarida</taxon>
        <taxon>Amphipoda</taxon>
        <taxon>Senticaudata</taxon>
        <taxon>Talitrida</taxon>
        <taxon>Talitroidea</taxon>
        <taxon>Hyalellidae</taxon>
        <taxon>Hyalella</taxon>
    </lineage>
</organism>
<dbReference type="InterPro" id="IPR036322">
    <property type="entry name" value="WD40_repeat_dom_sf"/>
</dbReference>
<dbReference type="SMART" id="SM00320">
    <property type="entry name" value="WD40"/>
    <property type="match status" value="4"/>
</dbReference>
<proteinExistence type="predicted"/>
<dbReference type="PROSITE" id="PS50082">
    <property type="entry name" value="WD_REPEATS_2"/>
    <property type="match status" value="1"/>
</dbReference>
<dbReference type="InterPro" id="IPR015943">
    <property type="entry name" value="WD40/YVTN_repeat-like_dom_sf"/>
</dbReference>
<dbReference type="InterPro" id="IPR045151">
    <property type="entry name" value="DCAF8"/>
</dbReference>
<evidence type="ECO:0000256" key="4">
    <source>
        <dbReference type="SAM" id="MobiDB-lite"/>
    </source>
</evidence>
<dbReference type="Proteomes" id="UP000694843">
    <property type="component" value="Unplaced"/>
</dbReference>
<feature type="compositionally biased region" description="Basic and acidic residues" evidence="4">
    <location>
        <begin position="269"/>
        <end position="281"/>
    </location>
</feature>
<dbReference type="SUPFAM" id="SSF50978">
    <property type="entry name" value="WD40 repeat-like"/>
    <property type="match status" value="1"/>
</dbReference>
<evidence type="ECO:0000313" key="5">
    <source>
        <dbReference type="Proteomes" id="UP000694843"/>
    </source>
</evidence>
<gene>
    <name evidence="6" type="primary">LOC108677223</name>
</gene>
<protein>
    <submittedName>
        <fullName evidence="6">DDB1- and CUL4-associated factor 8</fullName>
    </submittedName>
</protein>
<dbReference type="Gene3D" id="2.130.10.10">
    <property type="entry name" value="YVTN repeat-like/Quinoprotein amine dehydrogenase"/>
    <property type="match status" value="1"/>
</dbReference>
<feature type="region of interest" description="Disordered" evidence="4">
    <location>
        <begin position="266"/>
        <end position="310"/>
    </location>
</feature>
<dbReference type="KEGG" id="hazt:108677223"/>
<keyword evidence="2" id="KW-0677">Repeat</keyword>
<evidence type="ECO:0000313" key="6">
    <source>
        <dbReference type="RefSeq" id="XP_018020906.1"/>
    </source>
</evidence>
<sequence>MAVSNGRPQVVLSAGGDGEVKEADLRVEGSNTIAITTDDFGTRVALHSIHAHPLNENQFCVAGRDEYICVYDRRITTPTAPPVLKYCPDNLKSSRPRANATSAVYSNNGDAIVASYSDDDIYLFDTSEPCQAPPAHRYTGHRNSATVKGVNVFGPHSEFVVSGSDCGNVFIWSRETEAVVRCFPADENGVVNVLEWHPHIPLLATSGLDNDVKIWIPSCEKVPKDEKLAETVETNFRERRNSSSDVIDFSDRRMIMMVWQHMRRMQRNRGGDDAGSRRRDDEDADLPLDDSSDDDAFGGAGVRHLPCTPQ</sequence>
<reference evidence="6" key="1">
    <citation type="submission" date="2025-08" db="UniProtKB">
        <authorList>
            <consortium name="RefSeq"/>
        </authorList>
    </citation>
    <scope>IDENTIFICATION</scope>
    <source>
        <tissue evidence="6">Whole organism</tissue>
    </source>
</reference>
<dbReference type="AlphaFoldDB" id="A0A8B7P708"/>
<feature type="repeat" description="WD" evidence="3">
    <location>
        <begin position="184"/>
        <end position="215"/>
    </location>
</feature>
<feature type="compositionally biased region" description="Acidic residues" evidence="4">
    <location>
        <begin position="282"/>
        <end position="296"/>
    </location>
</feature>
<evidence type="ECO:0000256" key="1">
    <source>
        <dbReference type="ARBA" id="ARBA00022574"/>
    </source>
</evidence>
<dbReference type="GeneID" id="108677223"/>
<evidence type="ECO:0000256" key="3">
    <source>
        <dbReference type="PROSITE-ProRule" id="PRU00221"/>
    </source>
</evidence>
<dbReference type="OrthoDB" id="4869960at2759"/>
<dbReference type="PANTHER" id="PTHR15574">
    <property type="entry name" value="WD REPEAT DOMAIN-CONTAINING FAMILY"/>
    <property type="match status" value="1"/>
</dbReference>
<name>A0A8B7P708_HYAAZ</name>
<dbReference type="RefSeq" id="XP_018020906.1">
    <property type="nucleotide sequence ID" value="XM_018165417.1"/>
</dbReference>
<keyword evidence="1 3" id="KW-0853">WD repeat</keyword>
<evidence type="ECO:0000256" key="2">
    <source>
        <dbReference type="ARBA" id="ARBA00022737"/>
    </source>
</evidence>
<dbReference type="OMA" id="DLANXAK"/>
<dbReference type="GO" id="GO:0005737">
    <property type="term" value="C:cytoplasm"/>
    <property type="evidence" value="ECO:0007669"/>
    <property type="project" value="TreeGrafter"/>
</dbReference>
<dbReference type="PANTHER" id="PTHR15574:SF21">
    <property type="entry name" value="DDB1- AND CUL4-ASSOCIATED FACTOR 8"/>
    <property type="match status" value="1"/>
</dbReference>
<dbReference type="Pfam" id="PF00400">
    <property type="entry name" value="WD40"/>
    <property type="match status" value="2"/>
</dbReference>
<dbReference type="InterPro" id="IPR001680">
    <property type="entry name" value="WD40_rpt"/>
</dbReference>
<dbReference type="GO" id="GO:0080008">
    <property type="term" value="C:Cul4-RING E3 ubiquitin ligase complex"/>
    <property type="evidence" value="ECO:0007669"/>
    <property type="project" value="TreeGrafter"/>
</dbReference>
<keyword evidence="5" id="KW-1185">Reference proteome</keyword>
<accession>A0A8B7P708</accession>